<dbReference type="CDD" id="cd02947">
    <property type="entry name" value="TRX_family"/>
    <property type="match status" value="1"/>
</dbReference>
<dbReference type="PRINTS" id="PR00421">
    <property type="entry name" value="THIOREDOXIN"/>
</dbReference>
<dbReference type="PANTHER" id="PTHR46115">
    <property type="entry name" value="THIOREDOXIN-LIKE PROTEIN 1"/>
    <property type="match status" value="1"/>
</dbReference>
<dbReference type="PROSITE" id="PS51352">
    <property type="entry name" value="THIOREDOXIN_2"/>
    <property type="match status" value="1"/>
</dbReference>
<keyword evidence="1" id="KW-1015">Disulfide bond</keyword>
<dbReference type="Gene3D" id="3.40.30.10">
    <property type="entry name" value="Glutaredoxin"/>
    <property type="match status" value="1"/>
</dbReference>
<evidence type="ECO:0000313" key="5">
    <source>
        <dbReference type="RefSeq" id="XP_019644438.1"/>
    </source>
</evidence>
<dbReference type="Proteomes" id="UP000515135">
    <property type="component" value="Unplaced"/>
</dbReference>
<protein>
    <submittedName>
        <fullName evidence="5">Thioredoxin-like</fullName>
    </submittedName>
</protein>
<accession>A0A6P5A4M4</accession>
<evidence type="ECO:0000259" key="3">
    <source>
        <dbReference type="PROSITE" id="PS51352"/>
    </source>
</evidence>
<sequence length="105" mass="11997">MIESKEAFHYFVELNKDKLVVVFFTATWCGPCKMIAPKVEEMAAEFPRVVCGTVDIDVADDVAAEWKVSCMPTFFFIKNGDKVEQMVGADADKLRGLMYKHQRPW</sequence>
<proteinExistence type="predicted"/>
<dbReference type="KEGG" id="bbel:109485328"/>
<keyword evidence="2" id="KW-0676">Redox-active center</keyword>
<dbReference type="RefSeq" id="XP_019644438.1">
    <property type="nucleotide sequence ID" value="XM_019788879.1"/>
</dbReference>
<dbReference type="InterPro" id="IPR036249">
    <property type="entry name" value="Thioredoxin-like_sf"/>
</dbReference>
<dbReference type="OrthoDB" id="2121326at2759"/>
<feature type="domain" description="Thioredoxin" evidence="3">
    <location>
        <begin position="1"/>
        <end position="103"/>
    </location>
</feature>
<dbReference type="AlphaFoldDB" id="A0A6P5A4M4"/>
<dbReference type="InterPro" id="IPR013766">
    <property type="entry name" value="Thioredoxin_domain"/>
</dbReference>
<gene>
    <name evidence="5" type="primary">LOC109485328</name>
</gene>
<dbReference type="SUPFAM" id="SSF52833">
    <property type="entry name" value="Thioredoxin-like"/>
    <property type="match status" value="1"/>
</dbReference>
<evidence type="ECO:0000313" key="4">
    <source>
        <dbReference type="Proteomes" id="UP000515135"/>
    </source>
</evidence>
<evidence type="ECO:0000256" key="2">
    <source>
        <dbReference type="ARBA" id="ARBA00023284"/>
    </source>
</evidence>
<evidence type="ECO:0000256" key="1">
    <source>
        <dbReference type="ARBA" id="ARBA00023157"/>
    </source>
</evidence>
<dbReference type="Pfam" id="PF00085">
    <property type="entry name" value="Thioredoxin"/>
    <property type="match status" value="1"/>
</dbReference>
<dbReference type="PROSITE" id="PS00194">
    <property type="entry name" value="THIOREDOXIN_1"/>
    <property type="match status" value="1"/>
</dbReference>
<dbReference type="InterPro" id="IPR017937">
    <property type="entry name" value="Thioredoxin_CS"/>
</dbReference>
<organism evidence="4 5">
    <name type="scientific">Branchiostoma belcheri</name>
    <name type="common">Amphioxus</name>
    <dbReference type="NCBI Taxonomy" id="7741"/>
    <lineage>
        <taxon>Eukaryota</taxon>
        <taxon>Metazoa</taxon>
        <taxon>Chordata</taxon>
        <taxon>Cephalochordata</taxon>
        <taxon>Leptocardii</taxon>
        <taxon>Amphioxiformes</taxon>
        <taxon>Branchiostomatidae</taxon>
        <taxon>Branchiostoma</taxon>
    </lineage>
</organism>
<reference evidence="5" key="1">
    <citation type="submission" date="2025-08" db="UniProtKB">
        <authorList>
            <consortium name="RefSeq"/>
        </authorList>
    </citation>
    <scope>IDENTIFICATION</scope>
    <source>
        <tissue evidence="5">Gonad</tissue>
    </source>
</reference>
<dbReference type="GeneID" id="109485328"/>
<name>A0A6P5A4M4_BRABE</name>
<keyword evidence="4" id="KW-1185">Reference proteome</keyword>